<comment type="caution">
    <text evidence="2">The sequence shown here is derived from an EMBL/GenBank/DDBJ whole genome shotgun (WGS) entry which is preliminary data.</text>
</comment>
<dbReference type="AlphaFoldDB" id="A0A511QM31"/>
<keyword evidence="1" id="KW-0732">Signal</keyword>
<evidence type="ECO:0008006" key="4">
    <source>
        <dbReference type="Google" id="ProtNLM"/>
    </source>
</evidence>
<sequence>MNRSIFFSIASLAMSSSGYASLFANSPLQSAYQATLNQQPQLAWQELTLALSQHHIESNYWLPIKNELLAQTDCGSRLTSIRMTNNHFRLSLIKRSGLASQGYQFRVATENNHQPQHISLISPEGNVLLSGDLMTRPGYQEIESDELLKRPAQGIFTLVVDESKTSLILAFPNTASWLSLINHSKQTQVQVNLPKHVPSCPRAVASWLWFDKNYNLIDSKIPFTRNLESLPEHTVKAEAKFLSAIVELVEYQKGISIEYIQRLSIPYQ</sequence>
<feature type="chain" id="PRO_5021844269" description="DUF2861 domain-containing protein" evidence="1">
    <location>
        <begin position="21"/>
        <end position="268"/>
    </location>
</feature>
<keyword evidence="3" id="KW-1185">Reference proteome</keyword>
<organism evidence="2 3">
    <name type="scientific">Vibrio sagamiensis NBRC 104589</name>
    <dbReference type="NCBI Taxonomy" id="1219064"/>
    <lineage>
        <taxon>Bacteria</taxon>
        <taxon>Pseudomonadati</taxon>
        <taxon>Pseudomonadota</taxon>
        <taxon>Gammaproteobacteria</taxon>
        <taxon>Vibrionales</taxon>
        <taxon>Vibrionaceae</taxon>
        <taxon>Vibrio</taxon>
    </lineage>
</organism>
<evidence type="ECO:0000256" key="1">
    <source>
        <dbReference type="SAM" id="SignalP"/>
    </source>
</evidence>
<dbReference type="Proteomes" id="UP000321922">
    <property type="component" value="Unassembled WGS sequence"/>
</dbReference>
<proteinExistence type="predicted"/>
<accession>A0A511QM31</accession>
<dbReference type="RefSeq" id="WP_039979065.1">
    <property type="nucleotide sequence ID" value="NZ_BAOJ01000008.1"/>
</dbReference>
<name>A0A511QM31_9VIBR</name>
<evidence type="ECO:0000313" key="3">
    <source>
        <dbReference type="Proteomes" id="UP000321922"/>
    </source>
</evidence>
<dbReference type="Pfam" id="PF11060">
    <property type="entry name" value="DUF2861"/>
    <property type="match status" value="1"/>
</dbReference>
<dbReference type="InterPro" id="IPR021290">
    <property type="entry name" value="DUF2861"/>
</dbReference>
<protein>
    <recommendedName>
        <fullName evidence="4">DUF2861 domain-containing protein</fullName>
    </recommendedName>
</protein>
<feature type="signal peptide" evidence="1">
    <location>
        <begin position="1"/>
        <end position="20"/>
    </location>
</feature>
<reference evidence="2 3" key="1">
    <citation type="submission" date="2019-07" db="EMBL/GenBank/DDBJ databases">
        <title>Whole genome shotgun sequence of Vibrio sagamiensis NBRC 104589.</title>
        <authorList>
            <person name="Hosoyama A."/>
            <person name="Uohara A."/>
            <person name="Ohji S."/>
            <person name="Ichikawa N."/>
        </authorList>
    </citation>
    <scope>NUCLEOTIDE SEQUENCE [LARGE SCALE GENOMIC DNA]</scope>
    <source>
        <strain evidence="2 3">NBRC 104589</strain>
    </source>
</reference>
<evidence type="ECO:0000313" key="2">
    <source>
        <dbReference type="EMBL" id="GEM77572.1"/>
    </source>
</evidence>
<gene>
    <name evidence="2" type="ORF">VSA01S_36840</name>
</gene>
<dbReference type="EMBL" id="BJXJ01000065">
    <property type="protein sequence ID" value="GEM77572.1"/>
    <property type="molecule type" value="Genomic_DNA"/>
</dbReference>
<dbReference type="OrthoDB" id="5914862at2"/>